<gene>
    <name evidence="1" type="ORF">UW44_C0010G0067</name>
</gene>
<name>A0A0G1KUS3_9BACT</name>
<evidence type="ECO:0000313" key="2">
    <source>
        <dbReference type="Proteomes" id="UP000034006"/>
    </source>
</evidence>
<sequence length="100" mass="11322">MGFRKVSIDISLTREDMAELLIDNKRVVALTSQNEAIAINGFGVHKMEPKLDGNGITHVFQSSVELKEEYIWCKVSLSTENGFRFIGQITYDSYLDDTCE</sequence>
<dbReference type="AlphaFoldDB" id="A0A0G1KUS3"/>
<accession>A0A0G1KUS3</accession>
<evidence type="ECO:0000313" key="1">
    <source>
        <dbReference type="EMBL" id="KKT51629.1"/>
    </source>
</evidence>
<comment type="caution">
    <text evidence="1">The sequence shown here is derived from an EMBL/GenBank/DDBJ whole genome shotgun (WGS) entry which is preliminary data.</text>
</comment>
<proteinExistence type="predicted"/>
<dbReference type="EMBL" id="LCIH01000010">
    <property type="protein sequence ID" value="KKT51629.1"/>
    <property type="molecule type" value="Genomic_DNA"/>
</dbReference>
<dbReference type="STRING" id="1618387.UW44_C0010G0067"/>
<dbReference type="Proteomes" id="UP000034006">
    <property type="component" value="Unassembled WGS sequence"/>
</dbReference>
<organism evidence="1 2">
    <name type="scientific">Candidatus Collierbacteria bacterium GW2011_GWB2_44_22</name>
    <dbReference type="NCBI Taxonomy" id="1618387"/>
    <lineage>
        <taxon>Bacteria</taxon>
        <taxon>Candidatus Collieribacteriota</taxon>
    </lineage>
</organism>
<protein>
    <submittedName>
        <fullName evidence="1">Uncharacterized protein</fullName>
    </submittedName>
</protein>
<reference evidence="1 2" key="1">
    <citation type="journal article" date="2015" name="Nature">
        <title>rRNA introns, odd ribosomes, and small enigmatic genomes across a large radiation of phyla.</title>
        <authorList>
            <person name="Brown C.T."/>
            <person name="Hug L.A."/>
            <person name="Thomas B.C."/>
            <person name="Sharon I."/>
            <person name="Castelle C.J."/>
            <person name="Singh A."/>
            <person name="Wilkins M.J."/>
            <person name="Williams K.H."/>
            <person name="Banfield J.F."/>
        </authorList>
    </citation>
    <scope>NUCLEOTIDE SEQUENCE [LARGE SCALE GENOMIC DNA]</scope>
</reference>